<dbReference type="Gene3D" id="2.40.50.100">
    <property type="match status" value="1"/>
</dbReference>
<evidence type="ECO:0000259" key="10">
    <source>
        <dbReference type="PROSITE" id="PS50979"/>
    </source>
</evidence>
<dbReference type="SUPFAM" id="SSF56059">
    <property type="entry name" value="Glutathione synthetase ATP-binding domain-like"/>
    <property type="match status" value="1"/>
</dbReference>
<dbReference type="FunFam" id="3.40.50.20:FF:000010">
    <property type="entry name" value="Propionyl-CoA carboxylase subunit alpha"/>
    <property type="match status" value="1"/>
</dbReference>
<dbReference type="PANTHER" id="PTHR18866">
    <property type="entry name" value="CARBOXYLASE:PYRUVATE/ACETYL-COA/PROPIONYL-COA CARBOXYLASE"/>
    <property type="match status" value="1"/>
</dbReference>
<keyword evidence="4 6" id="KW-0067">ATP-binding</keyword>
<dbReference type="Gene3D" id="3.30.1490.20">
    <property type="entry name" value="ATP-grasp fold, A domain"/>
    <property type="match status" value="1"/>
</dbReference>
<dbReference type="GO" id="GO:0046872">
    <property type="term" value="F:metal ion binding"/>
    <property type="evidence" value="ECO:0007669"/>
    <property type="project" value="InterPro"/>
</dbReference>
<dbReference type="InterPro" id="IPR011764">
    <property type="entry name" value="Biotin_carboxylation_dom"/>
</dbReference>
<dbReference type="SUPFAM" id="SSF52440">
    <property type="entry name" value="PreATP-grasp domain"/>
    <property type="match status" value="1"/>
</dbReference>
<dbReference type="Pfam" id="PF00289">
    <property type="entry name" value="Biotin_carb_N"/>
    <property type="match status" value="1"/>
</dbReference>
<keyword evidence="3 6" id="KW-0547">Nucleotide-binding</keyword>
<dbReference type="Gene3D" id="3.40.50.20">
    <property type="match status" value="1"/>
</dbReference>
<dbReference type="InterPro" id="IPR016185">
    <property type="entry name" value="PreATP-grasp_dom_sf"/>
</dbReference>
<dbReference type="PROSITE" id="PS00867">
    <property type="entry name" value="CPSASE_2"/>
    <property type="match status" value="1"/>
</dbReference>
<dbReference type="Proteomes" id="UP001174909">
    <property type="component" value="Unassembled WGS sequence"/>
</dbReference>
<dbReference type="PROSITE" id="PS50975">
    <property type="entry name" value="ATP_GRASP"/>
    <property type="match status" value="1"/>
</dbReference>
<dbReference type="GO" id="GO:0005524">
    <property type="term" value="F:ATP binding"/>
    <property type="evidence" value="ECO:0007669"/>
    <property type="project" value="UniProtKB-UniRule"/>
</dbReference>
<evidence type="ECO:0000313" key="12">
    <source>
        <dbReference type="Proteomes" id="UP001174909"/>
    </source>
</evidence>
<accession>A0AA35QYJ4</accession>
<keyword evidence="2" id="KW-0436">Ligase</keyword>
<dbReference type="InterPro" id="IPR005482">
    <property type="entry name" value="Biotin_COase_C"/>
</dbReference>
<dbReference type="EMBL" id="CASHTH010000270">
    <property type="protein sequence ID" value="CAI7996536.1"/>
    <property type="molecule type" value="Genomic_DNA"/>
</dbReference>
<evidence type="ECO:0000313" key="11">
    <source>
        <dbReference type="EMBL" id="CAI7996536.1"/>
    </source>
</evidence>
<organism evidence="11 12">
    <name type="scientific">Geodia barretti</name>
    <name type="common">Barrett's horny sponge</name>
    <dbReference type="NCBI Taxonomy" id="519541"/>
    <lineage>
        <taxon>Eukaryota</taxon>
        <taxon>Metazoa</taxon>
        <taxon>Porifera</taxon>
        <taxon>Demospongiae</taxon>
        <taxon>Heteroscleromorpha</taxon>
        <taxon>Tetractinellida</taxon>
        <taxon>Astrophorina</taxon>
        <taxon>Geodiidae</taxon>
        <taxon>Geodia</taxon>
    </lineage>
</organism>
<feature type="compositionally biased region" description="Low complexity" evidence="7">
    <location>
        <begin position="454"/>
        <end position="472"/>
    </location>
</feature>
<gene>
    <name evidence="11" type="ORF">GBAR_LOCUS1893</name>
</gene>
<dbReference type="AlphaFoldDB" id="A0AA35QYJ4"/>
<sequence length="571" mass="60584">MPAKLLIANRGEIAVRILRAAAELGMRTVAVFSQDDAESLHRRSADESCALAKAGAAAYLDIDAILRAAKDTGCDAIHPGYGFLSENADFARRCADANLTFVGPRPEVLALFSDKAEARALAERLGAADFFNALPATGAMLIKAIGGGGGRGMRVVQRREELKDAYARCQSEARAAFGNGDVYVEQFLPRARHVEVQIVGDGSGAVSHLGERDCSIQRRHQKLVEIAPAPGLPDGLRQRLATAATTLASSVRYDNIGTFEFLVDASTLSAGSPFAFIEANPRLQVEHTVTEEVYGVDLVAIQLELAGGRSLAALGLLQADVPAPRGVAIQARINMETMQADGAARPSSGTLSAFVPACGPGIRVDTFGYAGYTPSGRFDALLAKLIACHPSGRFEYAVSRLQRALAEFYVAGVAVNIPFLQRLVQHPAFRNAAFHTRFLDDHLAELVVPDDRASVAPASSSTPTEPVAAREQPSPPPVEPPEPKPAAQSPRRIDKPHGTVPVASPLQGTIVSVEVREGATVRTGQLLVVVESMKMEHEVHANVEGVVRRVVVDEGGVINAGEPLLFVEAAA</sequence>
<dbReference type="InterPro" id="IPR011054">
    <property type="entry name" value="Rudment_hybrid_motif"/>
</dbReference>
<dbReference type="GO" id="GO:0016874">
    <property type="term" value="F:ligase activity"/>
    <property type="evidence" value="ECO:0007669"/>
    <property type="project" value="UniProtKB-KW"/>
</dbReference>
<evidence type="ECO:0000256" key="5">
    <source>
        <dbReference type="ARBA" id="ARBA00023267"/>
    </source>
</evidence>
<evidence type="ECO:0000259" key="9">
    <source>
        <dbReference type="PROSITE" id="PS50975"/>
    </source>
</evidence>
<comment type="cofactor">
    <cofactor evidence="1">
        <name>biotin</name>
        <dbReference type="ChEBI" id="CHEBI:57586"/>
    </cofactor>
</comment>
<feature type="domain" description="Biotin carboxylation" evidence="10">
    <location>
        <begin position="1"/>
        <end position="444"/>
    </location>
</feature>
<dbReference type="InterPro" id="IPR050856">
    <property type="entry name" value="Biotin_carboxylase_complex"/>
</dbReference>
<protein>
    <submittedName>
        <fullName evidence="11">Pyruvate carboxylase</fullName>
    </submittedName>
</protein>
<feature type="domain" description="Lipoyl-binding" evidence="8">
    <location>
        <begin position="497"/>
        <end position="568"/>
    </location>
</feature>
<comment type="caution">
    <text evidence="11">The sequence shown here is derived from an EMBL/GenBank/DDBJ whole genome shotgun (WGS) entry which is preliminary data.</text>
</comment>
<dbReference type="InterPro" id="IPR013815">
    <property type="entry name" value="ATP_grasp_subdomain_1"/>
</dbReference>
<evidence type="ECO:0000259" key="8">
    <source>
        <dbReference type="PROSITE" id="PS50968"/>
    </source>
</evidence>
<dbReference type="InterPro" id="IPR005481">
    <property type="entry name" value="BC-like_N"/>
</dbReference>
<keyword evidence="5" id="KW-0092">Biotin</keyword>
<dbReference type="Pfam" id="PF00364">
    <property type="entry name" value="Biotin_lipoyl"/>
    <property type="match status" value="1"/>
</dbReference>
<evidence type="ECO:0000256" key="3">
    <source>
        <dbReference type="ARBA" id="ARBA00022741"/>
    </source>
</evidence>
<dbReference type="CDD" id="cd06850">
    <property type="entry name" value="biotinyl_domain"/>
    <property type="match status" value="1"/>
</dbReference>
<proteinExistence type="predicted"/>
<dbReference type="Pfam" id="PF02786">
    <property type="entry name" value="CPSase_L_D2"/>
    <property type="match status" value="1"/>
</dbReference>
<dbReference type="SUPFAM" id="SSF51246">
    <property type="entry name" value="Rudiment single hybrid motif"/>
    <property type="match status" value="1"/>
</dbReference>
<reference evidence="11" key="1">
    <citation type="submission" date="2023-03" db="EMBL/GenBank/DDBJ databases">
        <authorList>
            <person name="Steffen K."/>
            <person name="Cardenas P."/>
        </authorList>
    </citation>
    <scope>NUCLEOTIDE SEQUENCE</scope>
</reference>
<dbReference type="InterPro" id="IPR011761">
    <property type="entry name" value="ATP-grasp"/>
</dbReference>
<dbReference type="PANTHER" id="PTHR18866:SF33">
    <property type="entry name" value="METHYLCROTONOYL-COA CARBOXYLASE SUBUNIT ALPHA, MITOCHONDRIAL-RELATED"/>
    <property type="match status" value="1"/>
</dbReference>
<evidence type="ECO:0000256" key="7">
    <source>
        <dbReference type="SAM" id="MobiDB-lite"/>
    </source>
</evidence>
<dbReference type="InterPro" id="IPR005479">
    <property type="entry name" value="CPAse_ATP-bd"/>
</dbReference>
<evidence type="ECO:0000256" key="6">
    <source>
        <dbReference type="PROSITE-ProRule" id="PRU00409"/>
    </source>
</evidence>
<feature type="region of interest" description="Disordered" evidence="7">
    <location>
        <begin position="454"/>
        <end position="502"/>
    </location>
</feature>
<name>A0AA35QYJ4_GEOBA</name>
<dbReference type="SUPFAM" id="SSF51230">
    <property type="entry name" value="Single hybrid motif"/>
    <property type="match status" value="1"/>
</dbReference>
<dbReference type="Pfam" id="PF02785">
    <property type="entry name" value="Biotin_carb_C"/>
    <property type="match status" value="1"/>
</dbReference>
<evidence type="ECO:0000256" key="2">
    <source>
        <dbReference type="ARBA" id="ARBA00022598"/>
    </source>
</evidence>
<dbReference type="SMART" id="SM00878">
    <property type="entry name" value="Biotin_carb_C"/>
    <property type="match status" value="1"/>
</dbReference>
<dbReference type="PROSITE" id="PS50968">
    <property type="entry name" value="BIOTINYL_LIPOYL"/>
    <property type="match status" value="1"/>
</dbReference>
<evidence type="ECO:0000256" key="1">
    <source>
        <dbReference type="ARBA" id="ARBA00001953"/>
    </source>
</evidence>
<dbReference type="InterPro" id="IPR000089">
    <property type="entry name" value="Biotin_lipoyl"/>
</dbReference>
<keyword evidence="11" id="KW-0670">Pyruvate</keyword>
<dbReference type="Gene3D" id="3.30.470.20">
    <property type="entry name" value="ATP-grasp fold, B domain"/>
    <property type="match status" value="1"/>
</dbReference>
<dbReference type="PROSITE" id="PS50979">
    <property type="entry name" value="BC"/>
    <property type="match status" value="1"/>
</dbReference>
<feature type="domain" description="ATP-grasp" evidence="9">
    <location>
        <begin position="96"/>
        <end position="307"/>
    </location>
</feature>
<keyword evidence="12" id="KW-1185">Reference proteome</keyword>
<feature type="compositionally biased region" description="Pro residues" evidence="7">
    <location>
        <begin position="473"/>
        <end position="484"/>
    </location>
</feature>
<dbReference type="InterPro" id="IPR011053">
    <property type="entry name" value="Single_hybrid_motif"/>
</dbReference>
<evidence type="ECO:0000256" key="4">
    <source>
        <dbReference type="ARBA" id="ARBA00022840"/>
    </source>
</evidence>